<dbReference type="PANTHER" id="PTHR11814">
    <property type="entry name" value="SULFATE TRANSPORTER"/>
    <property type="match status" value="1"/>
</dbReference>
<keyword evidence="2 7" id="KW-0812">Transmembrane</keyword>
<keyword evidence="5 7" id="KW-0472">Membrane</keyword>
<feature type="region of interest" description="Disordered" evidence="6">
    <location>
        <begin position="708"/>
        <end position="727"/>
    </location>
</feature>
<evidence type="ECO:0000256" key="7">
    <source>
        <dbReference type="SAM" id="Phobius"/>
    </source>
</evidence>
<evidence type="ECO:0000259" key="8">
    <source>
        <dbReference type="PROSITE" id="PS50801"/>
    </source>
</evidence>
<dbReference type="InterPro" id="IPR006581">
    <property type="entry name" value="VPS10"/>
</dbReference>
<dbReference type="GO" id="GO:0016020">
    <property type="term" value="C:membrane"/>
    <property type="evidence" value="ECO:0007669"/>
    <property type="project" value="UniProtKB-SubCell"/>
</dbReference>
<evidence type="ECO:0000313" key="10">
    <source>
        <dbReference type="Proteomes" id="UP000568158"/>
    </source>
</evidence>
<feature type="transmembrane region" description="Helical" evidence="7">
    <location>
        <begin position="523"/>
        <end position="542"/>
    </location>
</feature>
<dbReference type="InterPro" id="IPR031778">
    <property type="entry name" value="Sortilin_N"/>
</dbReference>
<organism evidence="9 10">
    <name type="scientific">Dekkera bruxellensis</name>
    <name type="common">Brettanomyces custersii</name>
    <dbReference type="NCBI Taxonomy" id="5007"/>
    <lineage>
        <taxon>Eukaryota</taxon>
        <taxon>Fungi</taxon>
        <taxon>Dikarya</taxon>
        <taxon>Ascomycota</taxon>
        <taxon>Saccharomycotina</taxon>
        <taxon>Pichiomycetes</taxon>
        <taxon>Pichiales</taxon>
        <taxon>Pichiaceae</taxon>
        <taxon>Brettanomyces</taxon>
    </lineage>
</organism>
<feature type="transmembrane region" description="Helical" evidence="7">
    <location>
        <begin position="256"/>
        <end position="279"/>
    </location>
</feature>
<feature type="transmembrane region" description="Helical" evidence="7">
    <location>
        <begin position="350"/>
        <end position="370"/>
    </location>
</feature>
<feature type="transmembrane region" description="Helical" evidence="7">
    <location>
        <begin position="433"/>
        <end position="453"/>
    </location>
</feature>
<evidence type="ECO:0000256" key="2">
    <source>
        <dbReference type="ARBA" id="ARBA00022692"/>
    </source>
</evidence>
<keyword evidence="3" id="KW-0677">Repeat</keyword>
<dbReference type="GO" id="GO:0055085">
    <property type="term" value="P:transmembrane transport"/>
    <property type="evidence" value="ECO:0007669"/>
    <property type="project" value="InterPro"/>
</dbReference>
<feature type="compositionally biased region" description="Low complexity" evidence="6">
    <location>
        <begin position="8"/>
        <end position="17"/>
    </location>
</feature>
<sequence>MSEANLKAHSAYGSSESESSHSDAVNVIQTEENDNTQFGGPIHSSSSSSSGNSESYRSNRYGHESRLHANESSPSDSTHNMDYVPGSFKKQLHTGKNPINIQDPLIALASPVRKSPLSHEYNYKPNCATQPHFHNSDITHSTISLPTPSNNLPFKALYGSIKEEGEADSIQSSTYQIASSPLISTSSAGFIEDNLESANVAYPQSGPLSFERKLKYYVPCCNWMAQYTLDNFFHDLVAGLSLASYQIPLSMSFATAVAHVPTICGLLGLTVAPTIYMFLGSVPQMIVGPEAAVSMIVGQCIEKIIKHNPDVSSVDLLIVLASCSGSILLMFGLMRFGFIDNVLCSSLMKAFITAIGVTMMINSTISILGLDSVLSSLPSDIHVHSPYQKLVFLIQHIHKFHSSTTAIGFSAFAALFIMKYIKSLFIKRKHKWASFFPEILVVVVFSTFMSYMLDFEKHGINVLGKVDVSGFRLKLPFTSHLRPWYSELFVASFTCAILGFFESSTAAKSLSSSTTPVSSNRELVALGSVSLSVSVFGGLPSFGGYARSKLNATNGARTPASGLFMGLTTLLTTLYLLDYIYYLPICVLNAVIAIVGLSLLKESPGEKVIMNSLLFFLTLVSSFFYTVELGVGIGTFYSLMRVIKHSTKSRIQILARVAGTDIFVNSDFVDDDGAPLKKVAVKGYKEFRRKSMIRHRLEAGELPNISLSEEQSVDTDDKKDSDGDAAPQLEDREGCLIIKIPEPLTFTNASDLKSRLKRIEIYGSAKAHPASKHTNFRLRHIVFDLHGMTSLDSSAAQIVVDVLLNYKKRGIDVFFCRVFRDKDLLRRLKDSGITGTLSYFEGSNYGIPQRWPPYYDKILDALKAIDCIEYRNNSNDDVQSYISSSFPYDGNDNPDEKEGQPEGADDGDDNGKAKVSSYTFRGKIKKYIYMKKPINSDATDETLLALTSQNEVFVTHDQGSTWEEVAPDDEFLAIHLNPFDTNDVYLQSTNDKIVYSRDRADNWKSFRTPCSPIPGVSPLVFHPTRKSYLIWIGQTGCDNQYSKACRTAAFISRSYGKRWRKLQENVAKCEFANQLGRHVDPNLVLCLKQSNEATKHRSNLVSSTSDFLDETKILLRQVIDFVSKDGFLVAATANEQDKLQLHVSKDGLTWRDALFPENLRVNKQQAYTILSGKSGSLFVHVTMNPRQGTEFGNLIKSNEAGQSYIATLDAVNRDSNGYVDFEQMEGLEGVIVVNRVVNPQKAIQGSKKQLQTMITHNDGSRWSLLSPPLVDSKGQKYECLGKPFRSMQSSSSWIYRQRRSKGYTFKWKCRWHDDWCRKCWKQT</sequence>
<proteinExistence type="predicted"/>
<feature type="transmembrane region" description="Helical" evidence="7">
    <location>
        <begin position="400"/>
        <end position="421"/>
    </location>
</feature>
<evidence type="ECO:0000256" key="3">
    <source>
        <dbReference type="ARBA" id="ARBA00022737"/>
    </source>
</evidence>
<evidence type="ECO:0000256" key="1">
    <source>
        <dbReference type="ARBA" id="ARBA00004141"/>
    </source>
</evidence>
<feature type="transmembrane region" description="Helical" evidence="7">
    <location>
        <begin position="316"/>
        <end position="338"/>
    </location>
</feature>
<reference evidence="9 10" key="1">
    <citation type="journal article" date="2020" name="Appl. Microbiol. Biotechnol.">
        <title>Targeted gene deletion in Brettanomyces bruxellensis with an expression-free CRISPR-Cas9 system.</title>
        <authorList>
            <person name="Varela C."/>
            <person name="Bartel C."/>
            <person name="Onetto C."/>
            <person name="Borneman A."/>
        </authorList>
    </citation>
    <scope>NUCLEOTIDE SEQUENCE [LARGE SCALE GENOMIC DNA]</scope>
    <source>
        <strain evidence="9 10">AWRI1613</strain>
    </source>
</reference>
<comment type="subcellular location">
    <subcellularLocation>
        <location evidence="1">Membrane</location>
        <topology evidence="1">Multi-pass membrane protein</topology>
    </subcellularLocation>
</comment>
<dbReference type="Pfam" id="PF15902">
    <property type="entry name" value="Sortilin-Vps10"/>
    <property type="match status" value="1"/>
</dbReference>
<feature type="transmembrane region" description="Helical" evidence="7">
    <location>
        <begin position="579"/>
        <end position="600"/>
    </location>
</feature>
<dbReference type="EMBL" id="JABCYN010000022">
    <property type="protein sequence ID" value="KAF6013131.1"/>
    <property type="molecule type" value="Genomic_DNA"/>
</dbReference>
<dbReference type="SMART" id="SM00602">
    <property type="entry name" value="VPS10"/>
    <property type="match status" value="1"/>
</dbReference>
<dbReference type="SUPFAM" id="SSF52091">
    <property type="entry name" value="SpoIIaa-like"/>
    <property type="match status" value="1"/>
</dbReference>
<feature type="domain" description="STAS" evidence="8">
    <location>
        <begin position="725"/>
        <end position="865"/>
    </location>
</feature>
<evidence type="ECO:0000256" key="6">
    <source>
        <dbReference type="SAM" id="MobiDB-lite"/>
    </source>
</evidence>
<protein>
    <recommendedName>
        <fullName evidence="8">STAS domain-containing protein</fullName>
    </recommendedName>
</protein>
<dbReference type="CDD" id="cd07042">
    <property type="entry name" value="STAS_SulP_like_sulfate_transporter"/>
    <property type="match status" value="1"/>
</dbReference>
<feature type="region of interest" description="Disordered" evidence="6">
    <location>
        <begin position="881"/>
        <end position="914"/>
    </location>
</feature>
<accession>A0A8H6EWR7</accession>
<feature type="region of interest" description="Disordered" evidence="6">
    <location>
        <begin position="1"/>
        <end position="83"/>
    </location>
</feature>
<dbReference type="Pfam" id="PF00916">
    <property type="entry name" value="Sulfate_transp"/>
    <property type="match status" value="1"/>
</dbReference>
<evidence type="ECO:0000313" key="9">
    <source>
        <dbReference type="EMBL" id="KAF6013131.1"/>
    </source>
</evidence>
<evidence type="ECO:0000256" key="4">
    <source>
        <dbReference type="ARBA" id="ARBA00022989"/>
    </source>
</evidence>
<name>A0A8H6EWR7_DEKBR</name>
<dbReference type="Gene3D" id="2.130.10.10">
    <property type="entry name" value="YVTN repeat-like/Quinoprotein amine dehydrogenase"/>
    <property type="match status" value="1"/>
</dbReference>
<feature type="compositionally biased region" description="Polar residues" evidence="6">
    <location>
        <begin position="27"/>
        <end position="38"/>
    </location>
</feature>
<dbReference type="Pfam" id="PF01740">
    <property type="entry name" value="STAS"/>
    <property type="match status" value="1"/>
</dbReference>
<dbReference type="InterPro" id="IPR015943">
    <property type="entry name" value="WD40/YVTN_repeat-like_dom_sf"/>
</dbReference>
<comment type="caution">
    <text evidence="9">The sequence shown here is derived from an EMBL/GenBank/DDBJ whole genome shotgun (WGS) entry which is preliminary data.</text>
</comment>
<dbReference type="Proteomes" id="UP000568158">
    <property type="component" value="Unassembled WGS sequence"/>
</dbReference>
<dbReference type="SUPFAM" id="SSF110296">
    <property type="entry name" value="Oligoxyloglucan reducing end-specific cellobiohydrolase"/>
    <property type="match status" value="2"/>
</dbReference>
<dbReference type="InterPro" id="IPR001902">
    <property type="entry name" value="SLC26A/SulP_fam"/>
</dbReference>
<feature type="transmembrane region" description="Helical" evidence="7">
    <location>
        <begin position="612"/>
        <end position="640"/>
    </location>
</feature>
<dbReference type="Gene3D" id="3.30.750.24">
    <property type="entry name" value="STAS domain"/>
    <property type="match status" value="1"/>
</dbReference>
<dbReference type="InterPro" id="IPR011547">
    <property type="entry name" value="SLC26A/SulP_dom"/>
</dbReference>
<dbReference type="InterPro" id="IPR002645">
    <property type="entry name" value="STAS_dom"/>
</dbReference>
<dbReference type="PROSITE" id="PS50801">
    <property type="entry name" value="STAS"/>
    <property type="match status" value="1"/>
</dbReference>
<dbReference type="InterPro" id="IPR036513">
    <property type="entry name" value="STAS_dom_sf"/>
</dbReference>
<gene>
    <name evidence="9" type="ORF">HII12_001846</name>
</gene>
<keyword evidence="4 7" id="KW-1133">Transmembrane helix</keyword>
<feature type="compositionally biased region" description="Low complexity" evidence="6">
    <location>
        <begin position="44"/>
        <end position="59"/>
    </location>
</feature>
<feature type="compositionally biased region" description="Polar residues" evidence="6">
    <location>
        <begin position="70"/>
        <end position="80"/>
    </location>
</feature>
<evidence type="ECO:0000256" key="5">
    <source>
        <dbReference type="ARBA" id="ARBA00023136"/>
    </source>
</evidence>